<keyword evidence="3" id="KW-0963">Cytoplasm</keyword>
<dbReference type="EMBL" id="FTNV01000002">
    <property type="protein sequence ID" value="SIS19070.1"/>
    <property type="molecule type" value="Genomic_DNA"/>
</dbReference>
<keyword evidence="8" id="KW-1185">Reference proteome</keyword>
<dbReference type="GO" id="GO:0003681">
    <property type="term" value="F:bent DNA binding"/>
    <property type="evidence" value="ECO:0007669"/>
    <property type="project" value="TreeGrafter"/>
</dbReference>
<dbReference type="OrthoDB" id="5297879at2"/>
<evidence type="ECO:0000313" key="8">
    <source>
        <dbReference type="Proteomes" id="UP000186019"/>
    </source>
</evidence>
<reference evidence="7 8" key="1">
    <citation type="submission" date="2017-01" db="EMBL/GenBank/DDBJ databases">
        <authorList>
            <person name="Mah S.A."/>
            <person name="Swanson W.J."/>
            <person name="Moy G.W."/>
            <person name="Vacquier V.D."/>
        </authorList>
    </citation>
    <scope>NUCLEOTIDE SEQUENCE [LARGE SCALE GENOMIC DNA]</scope>
    <source>
        <strain evidence="7 8">DSM 29590</strain>
    </source>
</reference>
<dbReference type="Pfam" id="PF00816">
    <property type="entry name" value="Histone_HNS"/>
    <property type="match status" value="1"/>
</dbReference>
<dbReference type="GO" id="GO:0032993">
    <property type="term" value="C:protein-DNA complex"/>
    <property type="evidence" value="ECO:0007669"/>
    <property type="project" value="TreeGrafter"/>
</dbReference>
<comment type="similarity">
    <text evidence="2">Belongs to the histone-like protein H-NS family.</text>
</comment>
<protein>
    <submittedName>
        <fullName evidence="7">DNA-binding protein H-NS</fullName>
    </submittedName>
</protein>
<proteinExistence type="inferred from homology"/>
<dbReference type="PANTHER" id="PTHR38097">
    <property type="match status" value="1"/>
</dbReference>
<dbReference type="SUPFAM" id="SSF81273">
    <property type="entry name" value="H-NS histone-like proteins"/>
    <property type="match status" value="1"/>
</dbReference>
<feature type="domain" description="DNA-binding protein H-NS-like C-terminal" evidence="6">
    <location>
        <begin position="73"/>
        <end position="118"/>
    </location>
</feature>
<evidence type="ECO:0000256" key="3">
    <source>
        <dbReference type="ARBA" id="ARBA00022490"/>
    </source>
</evidence>
<dbReference type="GO" id="GO:0001217">
    <property type="term" value="F:DNA-binding transcription repressor activity"/>
    <property type="evidence" value="ECO:0007669"/>
    <property type="project" value="TreeGrafter"/>
</dbReference>
<name>A0A1N7H2T6_9RHOB</name>
<accession>A0A1N7H2T6</accession>
<dbReference type="AlphaFoldDB" id="A0A1N7H2T6"/>
<evidence type="ECO:0000256" key="1">
    <source>
        <dbReference type="ARBA" id="ARBA00004453"/>
    </source>
</evidence>
<dbReference type="RefSeq" id="WP_076534276.1">
    <property type="nucleotide sequence ID" value="NZ_CANNEL010000007.1"/>
</dbReference>
<dbReference type="InterPro" id="IPR027444">
    <property type="entry name" value="H-NS_C_dom"/>
</dbReference>
<dbReference type="GO" id="GO:0005829">
    <property type="term" value="C:cytosol"/>
    <property type="evidence" value="ECO:0007669"/>
    <property type="project" value="TreeGrafter"/>
</dbReference>
<dbReference type="GO" id="GO:0000976">
    <property type="term" value="F:transcription cis-regulatory region binding"/>
    <property type="evidence" value="ECO:0007669"/>
    <property type="project" value="TreeGrafter"/>
</dbReference>
<evidence type="ECO:0000313" key="7">
    <source>
        <dbReference type="EMBL" id="SIS19070.1"/>
    </source>
</evidence>
<sequence>MANHDLKSLSIQELKSLQKKVERELAGRDKRQRKEALNAVREKAKQLGYSLDDLVPGRKSEGAVTPTGSNPKPKSRAPAAPKYRSKDDPKLTWSGRGRPPAWIKDAREKGIDIETMRIKD</sequence>
<evidence type="ECO:0000256" key="4">
    <source>
        <dbReference type="ARBA" id="ARBA00023125"/>
    </source>
</evidence>
<feature type="region of interest" description="Disordered" evidence="5">
    <location>
        <begin position="49"/>
        <end position="106"/>
    </location>
</feature>
<dbReference type="Proteomes" id="UP000186019">
    <property type="component" value="Unassembled WGS sequence"/>
</dbReference>
<dbReference type="GO" id="GO:0003680">
    <property type="term" value="F:minor groove of adenine-thymine-rich DNA binding"/>
    <property type="evidence" value="ECO:0007669"/>
    <property type="project" value="TreeGrafter"/>
</dbReference>
<dbReference type="Gene3D" id="4.10.430.10">
    <property type="entry name" value="Histone-like protein H-NS, C-terminal domain"/>
    <property type="match status" value="1"/>
</dbReference>
<dbReference type="GO" id="GO:0009295">
    <property type="term" value="C:nucleoid"/>
    <property type="evidence" value="ECO:0007669"/>
    <property type="project" value="UniProtKB-SubCell"/>
</dbReference>
<dbReference type="SMART" id="SM00528">
    <property type="entry name" value="HNS"/>
    <property type="match status" value="1"/>
</dbReference>
<organism evidence="7 8">
    <name type="scientific">Roseovarius nanhaiticus</name>
    <dbReference type="NCBI Taxonomy" id="573024"/>
    <lineage>
        <taxon>Bacteria</taxon>
        <taxon>Pseudomonadati</taxon>
        <taxon>Pseudomonadota</taxon>
        <taxon>Alphaproteobacteria</taxon>
        <taxon>Rhodobacterales</taxon>
        <taxon>Roseobacteraceae</taxon>
        <taxon>Roseovarius</taxon>
    </lineage>
</organism>
<dbReference type="InterPro" id="IPR037150">
    <property type="entry name" value="H-NS_C_dom_sf"/>
</dbReference>
<gene>
    <name evidence="7" type="ORF">SAMN05421666_2404</name>
</gene>
<keyword evidence="4 7" id="KW-0238">DNA-binding</keyword>
<dbReference type="PANTHER" id="PTHR38097:SF2">
    <property type="entry name" value="DNA-BINDING PROTEIN STPA"/>
    <property type="match status" value="1"/>
</dbReference>
<comment type="subcellular location">
    <subcellularLocation>
        <location evidence="1">Cytoplasm</location>
        <location evidence="1">Nucleoid</location>
    </subcellularLocation>
</comment>
<evidence type="ECO:0000256" key="5">
    <source>
        <dbReference type="SAM" id="MobiDB-lite"/>
    </source>
</evidence>
<dbReference type="STRING" id="573024.SAMN05216208_2915"/>
<evidence type="ECO:0000259" key="6">
    <source>
        <dbReference type="SMART" id="SM00528"/>
    </source>
</evidence>
<evidence type="ECO:0000256" key="2">
    <source>
        <dbReference type="ARBA" id="ARBA00010610"/>
    </source>
</evidence>